<evidence type="ECO:0000313" key="1">
    <source>
        <dbReference type="EMBL" id="AGT42622.1"/>
    </source>
</evidence>
<dbReference type="EMBL" id="CP004120">
    <property type="protein sequence ID" value="AGT42622.1"/>
    <property type="molecule type" value="Genomic_DNA"/>
</dbReference>
<protein>
    <recommendedName>
        <fullName evidence="3">Lipoprotein</fullName>
    </recommendedName>
</protein>
<sequence>MLKKSIYIPVILMFLSSCRISDEHIIQFTNMHLDSYYYVDKTTKTLQCYGANANIITCYDLIGKEKLWEFPSDKLAYDRLRTVNYMYNSFDGNILMSLSYRELEEKNSNICIVNVFSGKVLKKLGITGYVYYTIKEGNSLYAVIGVNDVGIDRNGISDDVLIIRIDLLSLKWSIIFKLSDTGQSMKYKSEYLNIHLPLVIIDDMILFYTHYPYCAYNKHYLYSINKNNGDIYWKKNVLSNFAVDKINCFVYFVNDNFVLIKKNIGTDEEFVIAEFKKELNDSILNYNIMINNNIIFIYDYNCSEGYIYNDMMKKITTFSELKLARQNISLFDRMQSAYYILYDDENIIYWDQKNKSIKKYNFLKNTEVEILKLGKNKDVGYFEKYDNGVVFIISSPNMSYTFGAGSHDAVYTVLLPKDCYE</sequence>
<dbReference type="Proteomes" id="UP000015620">
    <property type="component" value="Chromosome"/>
</dbReference>
<proteinExistence type="predicted"/>
<dbReference type="PROSITE" id="PS51257">
    <property type="entry name" value="PROKAR_LIPOPROTEIN"/>
    <property type="match status" value="1"/>
</dbReference>
<dbReference type="KEGG" id="tped:TPE_0126"/>
<name>S5ZJB2_9SPIR</name>
<dbReference type="STRING" id="1291379.TPE_0126"/>
<dbReference type="GeneID" id="301088857"/>
<accession>S5ZJB2</accession>
<dbReference type="PATRIC" id="fig|1291379.3.peg.122"/>
<reference evidence="1 2" key="1">
    <citation type="journal article" date="2013" name="PLoS ONE">
        <title>Genome-Wide Relatedness of Treponema pedis, from Gingiva and Necrotic Skin Lesions of Pigs, with the Human Oral Pathogen Treponema denticola.</title>
        <authorList>
            <person name="Svartstrom O."/>
            <person name="Mushtaq M."/>
            <person name="Pringle M."/>
            <person name="Segerman B."/>
        </authorList>
    </citation>
    <scope>NUCLEOTIDE SEQUENCE [LARGE SCALE GENOMIC DNA]</scope>
    <source>
        <strain evidence="1">T A4</strain>
    </source>
</reference>
<gene>
    <name evidence="1" type="ORF">TPE_0126</name>
</gene>
<dbReference type="SUPFAM" id="SSF101908">
    <property type="entry name" value="Putative isomerase YbhE"/>
    <property type="match status" value="1"/>
</dbReference>
<dbReference type="HOGENOM" id="CLU_652027_0_0_12"/>
<organism evidence="1 2">
    <name type="scientific">Treponema pedis str. T A4</name>
    <dbReference type="NCBI Taxonomy" id="1291379"/>
    <lineage>
        <taxon>Bacteria</taxon>
        <taxon>Pseudomonadati</taxon>
        <taxon>Spirochaetota</taxon>
        <taxon>Spirochaetia</taxon>
        <taxon>Spirochaetales</taxon>
        <taxon>Treponemataceae</taxon>
        <taxon>Treponema</taxon>
    </lineage>
</organism>
<dbReference type="AlphaFoldDB" id="S5ZJB2"/>
<evidence type="ECO:0000313" key="2">
    <source>
        <dbReference type="Proteomes" id="UP000015620"/>
    </source>
</evidence>
<evidence type="ECO:0008006" key="3">
    <source>
        <dbReference type="Google" id="ProtNLM"/>
    </source>
</evidence>
<keyword evidence="2" id="KW-1185">Reference proteome</keyword>
<dbReference type="RefSeq" id="WP_020963922.1">
    <property type="nucleotide sequence ID" value="NC_022097.1"/>
</dbReference>